<dbReference type="Proteomes" id="UP000256326">
    <property type="component" value="Unassembled WGS sequence"/>
</dbReference>
<comment type="caution">
    <text evidence="10">The sequence shown here is derived from an EMBL/GenBank/DDBJ whole genome shotgun (WGS) entry which is preliminary data.</text>
</comment>
<evidence type="ECO:0000256" key="7">
    <source>
        <dbReference type="SAM" id="Phobius"/>
    </source>
</evidence>
<feature type="transmembrane region" description="Helical" evidence="7">
    <location>
        <begin position="361"/>
        <end position="380"/>
    </location>
</feature>
<dbReference type="OrthoDB" id="9770036at2"/>
<sequence>MIGVGWGMFLYVSLLGAAKGMENGFNKLFSGFATNSIFLWPQSTNIPYEGFAKGRKMDLHLKDIDYITKKIPEVDYISPQSVRGNFGTAGEQISRNGKKNTYMITGDFPVGNQISKKKLLFGRFINDADIQGKKKVIVIGEEIYKNLFDAKKNENPIGKSVNLKGIFFNVIGVFRVPRGGGMESDNGAYIPFSTYSGMYNEGDKIGFMAIVGKPNAEAAIIETKVKDELKKINHVSPEDTNAFGTFNLAKEFKKVTGFLTGMQLLTIVVGTLTILAGVIAISNILLITVKERTKEIGIRRALGAKPAEVRNQILLESVVITLSSGLLGFLSGIFLLIILNIATMNNDAFPFSNPTVDYGNVFSAMGIMIFLGLVIGLIPAQRAVKIKPIEALRTE</sequence>
<gene>
    <name evidence="10" type="ORF">DRF58_01150</name>
</gene>
<dbReference type="AlphaFoldDB" id="A0A3D9D4R1"/>
<evidence type="ECO:0000313" key="11">
    <source>
        <dbReference type="Proteomes" id="UP000256326"/>
    </source>
</evidence>
<name>A0A3D9D4R1_9FLAO</name>
<evidence type="ECO:0000256" key="4">
    <source>
        <dbReference type="ARBA" id="ARBA00022989"/>
    </source>
</evidence>
<accession>A0A3D9D4R1</accession>
<keyword evidence="2" id="KW-1003">Cell membrane</keyword>
<evidence type="ECO:0000313" key="10">
    <source>
        <dbReference type="EMBL" id="REC72990.1"/>
    </source>
</evidence>
<feature type="domain" description="ABC3 transporter permease C-terminal" evidence="8">
    <location>
        <begin position="267"/>
        <end position="388"/>
    </location>
</feature>
<dbReference type="PANTHER" id="PTHR30572:SF4">
    <property type="entry name" value="ABC TRANSPORTER PERMEASE YTRF"/>
    <property type="match status" value="1"/>
</dbReference>
<keyword evidence="5 7" id="KW-0472">Membrane</keyword>
<evidence type="ECO:0000256" key="6">
    <source>
        <dbReference type="ARBA" id="ARBA00038076"/>
    </source>
</evidence>
<keyword evidence="11" id="KW-1185">Reference proteome</keyword>
<dbReference type="Pfam" id="PF12704">
    <property type="entry name" value="MacB_PCD"/>
    <property type="match status" value="1"/>
</dbReference>
<evidence type="ECO:0000256" key="2">
    <source>
        <dbReference type="ARBA" id="ARBA00022475"/>
    </source>
</evidence>
<protein>
    <submittedName>
        <fullName evidence="10">ABC transporter permease</fullName>
    </submittedName>
</protein>
<keyword evidence="4 7" id="KW-1133">Transmembrane helix</keyword>
<keyword evidence="3 7" id="KW-0812">Transmembrane</keyword>
<evidence type="ECO:0000256" key="5">
    <source>
        <dbReference type="ARBA" id="ARBA00023136"/>
    </source>
</evidence>
<dbReference type="InterPro" id="IPR003838">
    <property type="entry name" value="ABC3_permease_C"/>
</dbReference>
<dbReference type="EMBL" id="QNUG01000002">
    <property type="protein sequence ID" value="REC72990.1"/>
    <property type="molecule type" value="Genomic_DNA"/>
</dbReference>
<dbReference type="GO" id="GO:0022857">
    <property type="term" value="F:transmembrane transporter activity"/>
    <property type="evidence" value="ECO:0007669"/>
    <property type="project" value="TreeGrafter"/>
</dbReference>
<comment type="subcellular location">
    <subcellularLocation>
        <location evidence="1">Cell membrane</location>
        <topology evidence="1">Multi-pass membrane protein</topology>
    </subcellularLocation>
</comment>
<feature type="transmembrane region" description="Helical" evidence="7">
    <location>
        <begin position="264"/>
        <end position="289"/>
    </location>
</feature>
<dbReference type="InterPro" id="IPR025857">
    <property type="entry name" value="MacB_PCD"/>
</dbReference>
<comment type="similarity">
    <text evidence="6">Belongs to the ABC-4 integral membrane protein family.</text>
</comment>
<feature type="transmembrane region" description="Helical" evidence="7">
    <location>
        <begin position="318"/>
        <end position="341"/>
    </location>
</feature>
<organism evidence="10 11">
    <name type="scientific">Epilithonimonas hispanica</name>
    <dbReference type="NCBI Taxonomy" id="358687"/>
    <lineage>
        <taxon>Bacteria</taxon>
        <taxon>Pseudomonadati</taxon>
        <taxon>Bacteroidota</taxon>
        <taxon>Flavobacteriia</taxon>
        <taxon>Flavobacteriales</taxon>
        <taxon>Weeksellaceae</taxon>
        <taxon>Chryseobacterium group</taxon>
        <taxon>Epilithonimonas</taxon>
    </lineage>
</organism>
<dbReference type="PANTHER" id="PTHR30572">
    <property type="entry name" value="MEMBRANE COMPONENT OF TRANSPORTER-RELATED"/>
    <property type="match status" value="1"/>
</dbReference>
<dbReference type="GO" id="GO:0005886">
    <property type="term" value="C:plasma membrane"/>
    <property type="evidence" value="ECO:0007669"/>
    <property type="project" value="UniProtKB-SubCell"/>
</dbReference>
<dbReference type="Pfam" id="PF02687">
    <property type="entry name" value="FtsX"/>
    <property type="match status" value="1"/>
</dbReference>
<evidence type="ECO:0000259" key="8">
    <source>
        <dbReference type="Pfam" id="PF02687"/>
    </source>
</evidence>
<evidence type="ECO:0000256" key="3">
    <source>
        <dbReference type="ARBA" id="ARBA00022692"/>
    </source>
</evidence>
<dbReference type="InterPro" id="IPR050250">
    <property type="entry name" value="Macrolide_Exporter_MacB"/>
</dbReference>
<evidence type="ECO:0000259" key="9">
    <source>
        <dbReference type="Pfam" id="PF12704"/>
    </source>
</evidence>
<reference evidence="10 11" key="1">
    <citation type="journal article" date="2006" name="Int. J. Syst. Evol. Microbiol.">
        <title>Chryseobacterium hispanicum sp. nov., isolated from the drinking water distribution system of Sevilla, Spain.</title>
        <authorList>
            <person name="Gallego V."/>
            <person name="Garcia M.T."/>
            <person name="Ventosa A."/>
        </authorList>
    </citation>
    <scope>NUCLEOTIDE SEQUENCE [LARGE SCALE GENOMIC DNA]</scope>
    <source>
        <strain evidence="10 11">KCTC 22104</strain>
    </source>
</reference>
<proteinExistence type="inferred from homology"/>
<evidence type="ECO:0000256" key="1">
    <source>
        <dbReference type="ARBA" id="ARBA00004651"/>
    </source>
</evidence>
<feature type="domain" description="MacB-like periplasmic core" evidence="9">
    <location>
        <begin position="1"/>
        <end position="226"/>
    </location>
</feature>